<reference evidence="3 4" key="1">
    <citation type="journal article" date="2011" name="Proc. Natl. Acad. Sci. U.S.A.">
        <title>Evolutionary erosion of yeast sex chromosomes by mating-type switching accidents.</title>
        <authorList>
            <person name="Gordon J.L."/>
            <person name="Armisen D."/>
            <person name="Proux-Wera E."/>
            <person name="Oheigeartaigh S.S."/>
            <person name="Byrne K.P."/>
            <person name="Wolfe K.H."/>
        </authorList>
    </citation>
    <scope>NUCLEOTIDE SEQUENCE [LARGE SCALE GENOMIC DNA]</scope>
    <source>
        <strain evidence="4">ATCC MYA-139 / BCRC 22969 / CBS 8797 / CCRC 22969 / KCTC 17520 / NBRC 10181 / NCYC 3082</strain>
    </source>
</reference>
<dbReference type="EMBL" id="HE978318">
    <property type="protein sequence ID" value="CCK70547.1"/>
    <property type="molecule type" value="Genomic_DNA"/>
</dbReference>
<dbReference type="Gene3D" id="1.10.472.80">
    <property type="entry name" value="Ypt/Rab-GAP domain of gyp1p, domain 3"/>
    <property type="match status" value="1"/>
</dbReference>
<dbReference type="GO" id="GO:0005770">
    <property type="term" value="C:late endosome"/>
    <property type="evidence" value="ECO:0007669"/>
    <property type="project" value="EnsemblFungi"/>
</dbReference>
<dbReference type="OMA" id="WWREQRG"/>
<dbReference type="GO" id="GO:0016192">
    <property type="term" value="P:vesicle-mediated transport"/>
    <property type="evidence" value="ECO:0007669"/>
    <property type="project" value="EnsemblFungi"/>
</dbReference>
<organism evidence="3 4">
    <name type="scientific">Huiozyma naganishii (strain ATCC MYA-139 / BCRC 22969 / CBS 8797 / KCTC 17520 / NBRC 10181 / NCYC 3082 / Yp74L-3)</name>
    <name type="common">Yeast</name>
    <name type="synonym">Kazachstania naganishii</name>
    <dbReference type="NCBI Taxonomy" id="1071383"/>
    <lineage>
        <taxon>Eukaryota</taxon>
        <taxon>Fungi</taxon>
        <taxon>Dikarya</taxon>
        <taxon>Ascomycota</taxon>
        <taxon>Saccharomycotina</taxon>
        <taxon>Saccharomycetes</taxon>
        <taxon>Saccharomycetales</taxon>
        <taxon>Saccharomycetaceae</taxon>
        <taxon>Huiozyma</taxon>
    </lineage>
</organism>
<dbReference type="AlphaFoldDB" id="J7RZC1"/>
<protein>
    <recommendedName>
        <fullName evidence="2">Rab-GAP TBC domain-containing protein</fullName>
    </recommendedName>
</protein>
<dbReference type="RefSeq" id="XP_022464793.1">
    <property type="nucleotide sequence ID" value="XM_022608281.1"/>
</dbReference>
<dbReference type="GeneID" id="34526247"/>
<dbReference type="InterPro" id="IPR000195">
    <property type="entry name" value="Rab-GAP-TBC_dom"/>
</dbReference>
<evidence type="ECO:0000313" key="3">
    <source>
        <dbReference type="EMBL" id="CCK70547.1"/>
    </source>
</evidence>
<dbReference type="PROSITE" id="PS50086">
    <property type="entry name" value="TBC_RABGAP"/>
    <property type="match status" value="1"/>
</dbReference>
<dbReference type="HOGENOM" id="CLU_004457_0_1_1"/>
<dbReference type="Pfam" id="PF00566">
    <property type="entry name" value="RabGAP-TBC"/>
    <property type="match status" value="1"/>
</dbReference>
<gene>
    <name evidence="3" type="primary">KNAG0E02880</name>
    <name evidence="3" type="ordered locus">KNAG_0E02880</name>
</gene>
<dbReference type="SUPFAM" id="SSF47923">
    <property type="entry name" value="Ypt/Rab-GAP domain of gyp1p"/>
    <property type="match status" value="2"/>
</dbReference>
<accession>J7RZC1</accession>
<dbReference type="PANTHER" id="PTHR22957">
    <property type="entry name" value="TBC1 DOMAIN FAMILY MEMBER GTPASE-ACTIVATING PROTEIN"/>
    <property type="match status" value="1"/>
</dbReference>
<feature type="domain" description="Rab-GAP TBC" evidence="2">
    <location>
        <begin position="362"/>
        <end position="599"/>
    </location>
</feature>
<dbReference type="KEGG" id="kng:KNAG_0E02880"/>
<dbReference type="PANTHER" id="PTHR22957:SF502">
    <property type="entry name" value="SMALL G PROTEIN SIGNALING MODULATOR 2-RELATED"/>
    <property type="match status" value="1"/>
</dbReference>
<dbReference type="eggNOG" id="KOG2197">
    <property type="taxonomic scope" value="Eukaryota"/>
</dbReference>
<dbReference type="Proteomes" id="UP000006310">
    <property type="component" value="Chromosome 5"/>
</dbReference>
<evidence type="ECO:0000256" key="1">
    <source>
        <dbReference type="ARBA" id="ARBA00022468"/>
    </source>
</evidence>
<reference evidence="4" key="2">
    <citation type="submission" date="2012-08" db="EMBL/GenBank/DDBJ databases">
        <title>Genome sequence of Kazachstania naganishii.</title>
        <authorList>
            <person name="Gordon J.L."/>
            <person name="Armisen D."/>
            <person name="Proux-Wera E."/>
            <person name="OhEigeartaigh S.S."/>
            <person name="Byrne K.P."/>
            <person name="Wolfe K.H."/>
        </authorList>
    </citation>
    <scope>NUCLEOTIDE SEQUENCE [LARGE SCALE GENOMIC DNA]</scope>
    <source>
        <strain evidence="4">ATCC MYA-139 / BCRC 22969 / CBS 8797 / CCRC 22969 / KCTC 17520 / NBRC 10181 / NCYC 3082</strain>
    </source>
</reference>
<evidence type="ECO:0000313" key="4">
    <source>
        <dbReference type="Proteomes" id="UP000006310"/>
    </source>
</evidence>
<dbReference type="GO" id="GO:0005096">
    <property type="term" value="F:GTPase activator activity"/>
    <property type="evidence" value="ECO:0007669"/>
    <property type="project" value="UniProtKB-KW"/>
</dbReference>
<dbReference type="Gene3D" id="1.10.8.270">
    <property type="entry name" value="putative rabgap domain of human tbc1 domain family member 14 like domains"/>
    <property type="match status" value="1"/>
</dbReference>
<name>J7RZC1_HUIN7</name>
<evidence type="ECO:0000259" key="2">
    <source>
        <dbReference type="PROSITE" id="PS50086"/>
    </source>
</evidence>
<dbReference type="STRING" id="1071383.J7RZC1"/>
<keyword evidence="4" id="KW-1185">Reference proteome</keyword>
<proteinExistence type="predicted"/>
<dbReference type="GO" id="GO:0032889">
    <property type="term" value="P:regulation of vacuole fusion, non-autophagic"/>
    <property type="evidence" value="ECO:0007669"/>
    <property type="project" value="EnsemblFungi"/>
</dbReference>
<dbReference type="SMART" id="SM00164">
    <property type="entry name" value="TBC"/>
    <property type="match status" value="1"/>
</dbReference>
<dbReference type="OrthoDB" id="10264062at2759"/>
<sequence length="719" mass="82597">MLLRLVKSAAYIHPTTVAAENVPGYLIVASTREDQSLYIGWIADSLLGPGIRKWLLEMELKLVESTSVRATGAFRDLWKSSQGRSHSFKVALTAVYSVEFRPPSSSGWWHGSLIVYPRDDHLVLPAVFLHDAQCPSTVLREKILSRNFDPFDKEVGLHWGGVDVLNCLKGAAELRRTEANPSVWLVNPTLDDLRNYNGDGVVETPQLNPDIPGGTGESLWEATKWSVLAKVADFTARTSKFVSGVLNSGGDGGAVPRSLLADRVVDDFDAARVYMAKWSLGVKQEAQRYQLTNRLDSAYITTLSHEVGFDVSRDQQFTPTEMNVATQRGFTLTALKWRSLFDLQGRLSVTVGEVKDFIFHGGVAPEIRSEVWLFLLGVYPWDSSRDERVQISETLRQSYLELKNEWVFRTPESYDTEYWEDQVFRIEKDVLRNDRDIPLYKHNTGDGQTASEDASEDQELEEAGARSHWIIKNPHLLKLRDILKTYNVYNKDLGYVQGMCDLVSPLYSVVQDEPFAFWCFAHFMDRMERNFLRDQSGICDQMITLTELVQLLLPELYEHLQACDSENLFFCFRMLLVWFKREFDFTEVCSIWEVFWTDYYSSQFQLFFALAILQKNAAPIIQNLTQFDQVIKYFNDLQGTMDWHDLMVRSELLFIRFKKMIDVMDRKQELATTTITTETSEEHRAPPNESQHLRRLLSRDIVIQREALIADGTPKSDLR</sequence>
<keyword evidence="1" id="KW-0343">GTPase activation</keyword>
<dbReference type="InterPro" id="IPR035969">
    <property type="entry name" value="Rab-GAP_TBC_sf"/>
</dbReference>